<dbReference type="Pfam" id="PF04542">
    <property type="entry name" value="Sigma70_r2"/>
    <property type="match status" value="1"/>
</dbReference>
<evidence type="ECO:0000313" key="10">
    <source>
        <dbReference type="Proteomes" id="UP000093514"/>
    </source>
</evidence>
<dbReference type="SUPFAM" id="SSF88659">
    <property type="entry name" value="Sigma3 and sigma4 domains of RNA polymerase sigma factors"/>
    <property type="match status" value="2"/>
</dbReference>
<dbReference type="GO" id="GO:0006352">
    <property type="term" value="P:DNA-templated transcription initiation"/>
    <property type="evidence" value="ECO:0007669"/>
    <property type="project" value="InterPro"/>
</dbReference>
<dbReference type="InterPro" id="IPR001387">
    <property type="entry name" value="Cro/C1-type_HTH"/>
</dbReference>
<dbReference type="Proteomes" id="UP000093514">
    <property type="component" value="Unassembled WGS sequence"/>
</dbReference>
<protein>
    <recommendedName>
        <fullName evidence="7">RNA polymerase sigma factor</fullName>
    </recommendedName>
</protein>
<organism evidence="9 10">
    <name type="scientific">Orenia metallireducens</name>
    <dbReference type="NCBI Taxonomy" id="1413210"/>
    <lineage>
        <taxon>Bacteria</taxon>
        <taxon>Bacillati</taxon>
        <taxon>Bacillota</taxon>
        <taxon>Clostridia</taxon>
        <taxon>Halanaerobiales</taxon>
        <taxon>Halobacteroidaceae</taxon>
        <taxon>Orenia</taxon>
    </lineage>
</organism>
<dbReference type="PROSITE" id="PS00715">
    <property type="entry name" value="SIGMA70_1"/>
    <property type="match status" value="1"/>
</dbReference>
<keyword evidence="6 7" id="KW-0804">Transcription</keyword>
<dbReference type="NCBIfam" id="TIGR02937">
    <property type="entry name" value="sigma70-ECF"/>
    <property type="match status" value="1"/>
</dbReference>
<comment type="function">
    <text evidence="7">Sigma factors are initiation factors that promote the attachment of RNA polymerase to specific initiation sites and are then released.</text>
</comment>
<gene>
    <name evidence="9" type="ORF">U472_01330</name>
</gene>
<dbReference type="SUPFAM" id="SSF88946">
    <property type="entry name" value="Sigma2 domain of RNA polymerase sigma factors"/>
    <property type="match status" value="1"/>
</dbReference>
<evidence type="ECO:0000256" key="7">
    <source>
        <dbReference type="RuleBase" id="RU362124"/>
    </source>
</evidence>
<dbReference type="InterPro" id="IPR007624">
    <property type="entry name" value="RNA_pol_sigma70_r3"/>
</dbReference>
<dbReference type="InterPro" id="IPR007630">
    <property type="entry name" value="RNA_pol_sigma70_r4"/>
</dbReference>
<keyword evidence="10" id="KW-1185">Reference proteome</keyword>
<dbReference type="PROSITE" id="PS00716">
    <property type="entry name" value="SIGMA70_2"/>
    <property type="match status" value="1"/>
</dbReference>
<dbReference type="PIRSF" id="PIRSF000770">
    <property type="entry name" value="RNA_pol_sigma-SigE/K"/>
    <property type="match status" value="1"/>
</dbReference>
<dbReference type="InterPro" id="IPR013325">
    <property type="entry name" value="RNA_pol_sigma_r2"/>
</dbReference>
<evidence type="ECO:0000313" key="9">
    <source>
        <dbReference type="EMBL" id="OCL28554.1"/>
    </source>
</evidence>
<reference evidence="10" key="1">
    <citation type="submission" date="2016-07" db="EMBL/GenBank/DDBJ databases">
        <authorList>
            <person name="Florea S."/>
            <person name="Webb J.S."/>
            <person name="Jaromczyk J."/>
            <person name="Schardl C.L."/>
        </authorList>
    </citation>
    <scope>NUCLEOTIDE SEQUENCE [LARGE SCALE GENOMIC DNA]</scope>
    <source>
        <strain evidence="10">Z6</strain>
    </source>
</reference>
<comment type="caution">
    <text evidence="9">The sequence shown here is derived from an EMBL/GenBank/DDBJ whole genome shotgun (WGS) entry which is preliminary data.</text>
</comment>
<dbReference type="PROSITE" id="PS50943">
    <property type="entry name" value="HTH_CROC1"/>
    <property type="match status" value="1"/>
</dbReference>
<evidence type="ECO:0000256" key="5">
    <source>
        <dbReference type="ARBA" id="ARBA00023125"/>
    </source>
</evidence>
<dbReference type="PRINTS" id="PR00046">
    <property type="entry name" value="SIGMA70FCT"/>
</dbReference>
<evidence type="ECO:0000256" key="1">
    <source>
        <dbReference type="ARBA" id="ARBA00007788"/>
    </source>
</evidence>
<dbReference type="PANTHER" id="PTHR30603">
    <property type="entry name" value="RNA POLYMERASE SIGMA FACTOR RPO"/>
    <property type="match status" value="1"/>
</dbReference>
<evidence type="ECO:0000256" key="6">
    <source>
        <dbReference type="ARBA" id="ARBA00023163"/>
    </source>
</evidence>
<dbReference type="InterPro" id="IPR014284">
    <property type="entry name" value="RNA_pol_sigma-70_dom"/>
</dbReference>
<comment type="similarity">
    <text evidence="1 7">Belongs to the sigma-70 factor family.</text>
</comment>
<dbReference type="Pfam" id="PF04539">
    <property type="entry name" value="Sigma70_r3"/>
    <property type="match status" value="1"/>
</dbReference>
<dbReference type="Gene3D" id="1.20.120.1810">
    <property type="match status" value="1"/>
</dbReference>
<dbReference type="NCBIfam" id="TIGR02980">
    <property type="entry name" value="SigBFG"/>
    <property type="match status" value="1"/>
</dbReference>
<proteinExistence type="inferred from homology"/>
<evidence type="ECO:0000259" key="8">
    <source>
        <dbReference type="PROSITE" id="PS50943"/>
    </source>
</evidence>
<dbReference type="GO" id="GO:0030435">
    <property type="term" value="P:sporulation resulting in formation of a cellular spore"/>
    <property type="evidence" value="ECO:0007669"/>
    <property type="project" value="UniProtKB-KW"/>
</dbReference>
<dbReference type="GO" id="GO:0003677">
    <property type="term" value="F:DNA binding"/>
    <property type="evidence" value="ECO:0007669"/>
    <property type="project" value="UniProtKB-KW"/>
</dbReference>
<evidence type="ECO:0000256" key="2">
    <source>
        <dbReference type="ARBA" id="ARBA00022969"/>
    </source>
</evidence>
<dbReference type="Pfam" id="PF04545">
    <property type="entry name" value="Sigma70_r4"/>
    <property type="match status" value="1"/>
</dbReference>
<keyword evidence="5 7" id="KW-0238">DNA-binding</keyword>
<evidence type="ECO:0000256" key="3">
    <source>
        <dbReference type="ARBA" id="ARBA00023015"/>
    </source>
</evidence>
<dbReference type="InterPro" id="IPR014322">
    <property type="entry name" value="RNA_pol_sigma-B/F/G"/>
</dbReference>
<dbReference type="GO" id="GO:0016987">
    <property type="term" value="F:sigma factor activity"/>
    <property type="evidence" value="ECO:0007669"/>
    <property type="project" value="UniProtKB-KW"/>
</dbReference>
<evidence type="ECO:0000256" key="4">
    <source>
        <dbReference type="ARBA" id="ARBA00023082"/>
    </source>
</evidence>
<accession>A0A1C0AD50</accession>
<dbReference type="InterPro" id="IPR007627">
    <property type="entry name" value="RNA_pol_sigma70_r2"/>
</dbReference>
<keyword evidence="3 7" id="KW-0805">Transcription regulation</keyword>
<dbReference type="EMBL" id="LWDV01000005">
    <property type="protein sequence ID" value="OCL28554.1"/>
    <property type="molecule type" value="Genomic_DNA"/>
</dbReference>
<dbReference type="InterPro" id="IPR000943">
    <property type="entry name" value="RNA_pol_sigma70"/>
</dbReference>
<dbReference type="AlphaFoldDB" id="A0A1C0AD50"/>
<reference evidence="9 10" key="2">
    <citation type="submission" date="2016-08" db="EMBL/GenBank/DDBJ databases">
        <title>Orenia metallireducens sp. nov. strain Z6, a Novel Metal-reducing Firmicute from the Deep Subsurface.</title>
        <authorList>
            <person name="Maxim B.I."/>
            <person name="Kenneth K."/>
            <person name="Flynn T.M."/>
            <person name="Oloughlin E.J."/>
            <person name="Locke R.A."/>
            <person name="Weber J.R."/>
            <person name="Egan S.M."/>
            <person name="Mackie R.I."/>
            <person name="Cann I.K."/>
        </authorList>
    </citation>
    <scope>NUCLEOTIDE SEQUENCE [LARGE SCALE GENOMIC DNA]</scope>
    <source>
        <strain evidence="9 10">Z6</strain>
    </source>
</reference>
<keyword evidence="4 7" id="KW-0731">Sigma factor</keyword>
<dbReference type="Gene3D" id="1.10.10.10">
    <property type="entry name" value="Winged helix-like DNA-binding domain superfamily/Winged helix DNA-binding domain"/>
    <property type="match status" value="2"/>
</dbReference>
<sequence length="260" mass="29881">MEKVKLTGVNTSQLPILSNKEMMELFNKIDNGDTEARTEIVNGNLRLVLSVLQRFRNSSHPIDDLFQIGCIGLVKAVDNFKVSKGVRFSTYAVPMILGEIKRYIRDNREVRVSRSLRQLAYRALRTRDKLRKKTGKEPSLDEISKIIDVPREDIVYALEATKNPISIFTPIFEDEGDQLRIMDQLSDDGELDWTEEINIKQAFAVLSARERFIINLRFFQGQTQAEVAERIGVSQAQVSRIQKKALQKLRNEIELKEEAK</sequence>
<dbReference type="RefSeq" id="WP_068714736.1">
    <property type="nucleotide sequence ID" value="NZ_LWDV01000005.1"/>
</dbReference>
<name>A0A1C0AD50_9FIRM</name>
<dbReference type="PANTHER" id="PTHR30603:SF17">
    <property type="entry name" value="RNA POLYMERASE SIGMA-G FACTOR"/>
    <property type="match status" value="1"/>
</dbReference>
<dbReference type="OrthoDB" id="9809557at2"/>
<dbReference type="InterPro" id="IPR050239">
    <property type="entry name" value="Sigma-70_RNA_pol_init_factors"/>
</dbReference>
<dbReference type="InterPro" id="IPR013324">
    <property type="entry name" value="RNA_pol_sigma_r3/r4-like"/>
</dbReference>
<keyword evidence="2" id="KW-0749">Sporulation</keyword>
<dbReference type="InterPro" id="IPR036388">
    <property type="entry name" value="WH-like_DNA-bd_sf"/>
</dbReference>
<feature type="domain" description="HTH cro/C1-type" evidence="8">
    <location>
        <begin position="223"/>
        <end position="241"/>
    </location>
</feature>
<dbReference type="CDD" id="cd06171">
    <property type="entry name" value="Sigma70_r4"/>
    <property type="match status" value="1"/>
</dbReference>